<dbReference type="PANTHER" id="PTHR43377:SF1">
    <property type="entry name" value="BILIVERDIN REDUCTASE A"/>
    <property type="match status" value="1"/>
</dbReference>
<dbReference type="InterPro" id="IPR036188">
    <property type="entry name" value="FAD/NAD-bd_sf"/>
</dbReference>
<dbReference type="InterPro" id="IPR006076">
    <property type="entry name" value="FAD-dep_OxRdtase"/>
</dbReference>
<feature type="domain" description="FAD dependent oxidoreductase" evidence="1">
    <location>
        <begin position="301"/>
        <end position="600"/>
    </location>
</feature>
<evidence type="ECO:0000259" key="1">
    <source>
        <dbReference type="Pfam" id="PF01266"/>
    </source>
</evidence>
<feature type="domain" description="Gfo/Idh/MocA-like oxidoreductase N-terminal" evidence="2">
    <location>
        <begin position="6"/>
        <end position="124"/>
    </location>
</feature>
<proteinExistence type="predicted"/>
<organism evidence="3 4">
    <name type="scientific">Candidatus Sungbacteria bacterium RIFCSPHIGHO2_02_FULL_51_29</name>
    <dbReference type="NCBI Taxonomy" id="1802273"/>
    <lineage>
        <taxon>Bacteria</taxon>
        <taxon>Candidatus Sungiibacteriota</taxon>
    </lineage>
</organism>
<gene>
    <name evidence="3" type="ORF">A3C16_04905</name>
</gene>
<name>A0A1G2KUK7_9BACT</name>
<evidence type="ECO:0008006" key="5">
    <source>
        <dbReference type="Google" id="ProtNLM"/>
    </source>
</evidence>
<reference evidence="3 4" key="1">
    <citation type="journal article" date="2016" name="Nat. Commun.">
        <title>Thousands of microbial genomes shed light on interconnected biogeochemical processes in an aquifer system.</title>
        <authorList>
            <person name="Anantharaman K."/>
            <person name="Brown C.T."/>
            <person name="Hug L.A."/>
            <person name="Sharon I."/>
            <person name="Castelle C.J."/>
            <person name="Probst A.J."/>
            <person name="Thomas B.C."/>
            <person name="Singh A."/>
            <person name="Wilkins M.J."/>
            <person name="Karaoz U."/>
            <person name="Brodie E.L."/>
            <person name="Williams K.H."/>
            <person name="Hubbard S.S."/>
            <person name="Banfield J.F."/>
        </authorList>
    </citation>
    <scope>NUCLEOTIDE SEQUENCE [LARGE SCALE GENOMIC DNA]</scope>
</reference>
<dbReference type="InterPro" id="IPR000683">
    <property type="entry name" value="Gfo/Idh/MocA-like_OxRdtase_N"/>
</dbReference>
<dbReference type="InterPro" id="IPR051450">
    <property type="entry name" value="Gfo/Idh/MocA_Oxidoreductases"/>
</dbReference>
<dbReference type="SUPFAM" id="SSF51905">
    <property type="entry name" value="FAD/NAD(P)-binding domain"/>
    <property type="match status" value="1"/>
</dbReference>
<dbReference type="Pfam" id="PF01266">
    <property type="entry name" value="DAO"/>
    <property type="match status" value="1"/>
</dbReference>
<dbReference type="EMBL" id="MHQL01000045">
    <property type="protein sequence ID" value="OHA02121.1"/>
    <property type="molecule type" value="Genomic_DNA"/>
</dbReference>
<protein>
    <recommendedName>
        <fullName evidence="5">Gfo/Idh/MocA-like oxidoreductase N-terminal domain-containing protein</fullName>
    </recommendedName>
</protein>
<comment type="caution">
    <text evidence="3">The sequence shown here is derived from an EMBL/GenBank/DDBJ whole genome shotgun (WGS) entry which is preliminary data.</text>
</comment>
<dbReference type="GO" id="GO:0000166">
    <property type="term" value="F:nucleotide binding"/>
    <property type="evidence" value="ECO:0007669"/>
    <property type="project" value="InterPro"/>
</dbReference>
<dbReference type="PANTHER" id="PTHR43377">
    <property type="entry name" value="BILIVERDIN REDUCTASE A"/>
    <property type="match status" value="1"/>
</dbReference>
<dbReference type="Gene3D" id="3.50.50.60">
    <property type="entry name" value="FAD/NAD(P)-binding domain"/>
    <property type="match status" value="1"/>
</dbReference>
<evidence type="ECO:0000259" key="2">
    <source>
        <dbReference type="Pfam" id="PF01408"/>
    </source>
</evidence>
<dbReference type="SUPFAM" id="SSF51735">
    <property type="entry name" value="NAD(P)-binding Rossmann-fold domains"/>
    <property type="match status" value="1"/>
</dbReference>
<dbReference type="Proteomes" id="UP000177811">
    <property type="component" value="Unassembled WGS sequence"/>
</dbReference>
<accession>A0A1G2KUK7</accession>
<dbReference type="AlphaFoldDB" id="A0A1G2KUK7"/>
<evidence type="ECO:0000313" key="3">
    <source>
        <dbReference type="EMBL" id="OHA02121.1"/>
    </source>
</evidence>
<dbReference type="Pfam" id="PF01408">
    <property type="entry name" value="GFO_IDH_MocA"/>
    <property type="match status" value="1"/>
</dbReference>
<sequence length="659" mass="74057">MTHKPRILLIGMGRFGRHYLRLLKEHERQGDITLTGVVVRTALSKKNIEETEGVLAYTKLNARLLSSVDAAIVATPPKTHGAIVRKILSRVHVLCEKPVTLKSREIAALGVLARRSGTILMAAHIYRFHPTLDVLRAEIRKAGGKPFFFEATFTNEAARGTMPDLRFDMLHPFDIADALFGPPASARIEKDGMCELHSLLYKNGMKACIRIGSEGEKNVRTVTVHGGDRVIRCDLAASIVEVRRGARVRRIAVNAHEPLSLELDRFLDVVKGARKPYPDATCAARVIRSIEKAREVRPRPKIVIIGGGIFGTTIALECAECADVTLFEKNGGLLQEASFVNQYRHHFGYHYPRSEETVRESQEAQDDFLRAYGAAIVLDISSYYCISTNGSRVTEEEYKEFCRKNSLPFSCAFPPGGAVDRSRVGVCLKTSEPVYDYARLKLLIEERLRVCPEIQKRLGTAVTGIQLLSDGRKLVKWKKGHEIGSSPADFVINATYARENDFASWLGFPQKNLRMDLVELLLVRLPISRTALTVMDGPFATLVPTAENHIFTLGHVKESLHKKIVPKDGRVPRWRTPSSRWKRIMRESMKWFPILKDAEYIESRFVVRAVNAWREYDDARPSDISRHGFGCWSVLGGKIVTCVSTAKEISRQIRSAMRK</sequence>
<dbReference type="InterPro" id="IPR036291">
    <property type="entry name" value="NAD(P)-bd_dom_sf"/>
</dbReference>
<dbReference type="Gene3D" id="3.40.50.720">
    <property type="entry name" value="NAD(P)-binding Rossmann-like Domain"/>
    <property type="match status" value="1"/>
</dbReference>
<dbReference type="Gene3D" id="3.30.360.10">
    <property type="entry name" value="Dihydrodipicolinate Reductase, domain 2"/>
    <property type="match status" value="1"/>
</dbReference>
<evidence type="ECO:0000313" key="4">
    <source>
        <dbReference type="Proteomes" id="UP000177811"/>
    </source>
</evidence>